<accession>A0A6J2TB68</accession>
<dbReference type="RefSeq" id="XP_030373279.1">
    <property type="nucleotide sequence ID" value="XM_030517419.1"/>
</dbReference>
<organism evidence="1 2">
    <name type="scientific">Drosophila lebanonensis</name>
    <name type="common">Fruit fly</name>
    <name type="synonym">Scaptodrosophila lebanonensis</name>
    <dbReference type="NCBI Taxonomy" id="7225"/>
    <lineage>
        <taxon>Eukaryota</taxon>
        <taxon>Metazoa</taxon>
        <taxon>Ecdysozoa</taxon>
        <taxon>Arthropoda</taxon>
        <taxon>Hexapoda</taxon>
        <taxon>Insecta</taxon>
        <taxon>Pterygota</taxon>
        <taxon>Neoptera</taxon>
        <taxon>Endopterygota</taxon>
        <taxon>Diptera</taxon>
        <taxon>Brachycera</taxon>
        <taxon>Muscomorpha</taxon>
        <taxon>Ephydroidea</taxon>
        <taxon>Drosophilidae</taxon>
        <taxon>Scaptodrosophila</taxon>
    </lineage>
</organism>
<dbReference type="Gene3D" id="3.80.10.10">
    <property type="entry name" value="Ribonuclease Inhibitor"/>
    <property type="match status" value="1"/>
</dbReference>
<keyword evidence="1" id="KW-1185">Reference proteome</keyword>
<reference evidence="2" key="1">
    <citation type="submission" date="2025-08" db="UniProtKB">
        <authorList>
            <consortium name="RefSeq"/>
        </authorList>
    </citation>
    <scope>IDENTIFICATION</scope>
    <source>
        <strain evidence="2">11010-0011.00</strain>
        <tissue evidence="2">Whole body</tissue>
    </source>
</reference>
<dbReference type="Proteomes" id="UP000504634">
    <property type="component" value="Unplaced"/>
</dbReference>
<dbReference type="AlphaFoldDB" id="A0A6J2TB68"/>
<sequence length="456" mass="52310">MWKCPFAFLGNKVQQAEAYPATDILQLNYDCYLEILSYLNTLEDQLNFARAHPKLCEIFMHHARFRYAKINVRMLESIVDWEYLLELCGSNIQECEVRCGNWDKDFVLPFMALLGKHCTNLWHMHLIFVQTYEMTSTQEPAENQDSIMEKLQELRGLRSLSLGYSNATQMKQLQDINNLESLYIHGIDVKLSSLDFVQAFSSMQQLRTLSLYFGSAYSRAQQVPDLATHCPLLEHLTLYMFNANLVDLGDFVNLKSLHLIARRNLAIETSLYRSLTTKYANRLQLLEIKNVKIEHHQANYIVRLKALRALLCDRWPIVAWPLLSQLTELECLQLKEHVAGGNESASTDVLLNVIADLTKLRHLKLGKQWPIDDTLVSAVREVLCRRTGAKSGEEHIPFVLTLSSDLAPELENKLSVLRLGYFLRVDLSGSTTCQHCKLDGPDDVYPKQVLGITCWD</sequence>
<evidence type="ECO:0000313" key="1">
    <source>
        <dbReference type="Proteomes" id="UP000504634"/>
    </source>
</evidence>
<protein>
    <submittedName>
        <fullName evidence="2">Uncharacterized protein LOC115623196 isoform X1</fullName>
    </submittedName>
</protein>
<proteinExistence type="predicted"/>
<dbReference type="OrthoDB" id="7837952at2759"/>
<dbReference type="GeneID" id="115623196"/>
<gene>
    <name evidence="2" type="primary">LOC115623196</name>
</gene>
<dbReference type="SUPFAM" id="SSF52058">
    <property type="entry name" value="L domain-like"/>
    <property type="match status" value="1"/>
</dbReference>
<dbReference type="InterPro" id="IPR032675">
    <property type="entry name" value="LRR_dom_sf"/>
</dbReference>
<name>A0A6J2TB68_DROLE</name>
<evidence type="ECO:0000313" key="2">
    <source>
        <dbReference type="RefSeq" id="XP_030373279.1"/>
    </source>
</evidence>